<dbReference type="Pfam" id="PF08448">
    <property type="entry name" value="PAS_4"/>
    <property type="match status" value="1"/>
</dbReference>
<dbReference type="InterPro" id="IPR050595">
    <property type="entry name" value="Bact_response_regulator"/>
</dbReference>
<proteinExistence type="predicted"/>
<organism evidence="4 5">
    <name type="scientific">Halobellus rarus</name>
    <dbReference type="NCBI Taxonomy" id="1126237"/>
    <lineage>
        <taxon>Archaea</taxon>
        <taxon>Methanobacteriati</taxon>
        <taxon>Methanobacteriota</taxon>
        <taxon>Stenosarchaea group</taxon>
        <taxon>Halobacteria</taxon>
        <taxon>Halobacteriales</taxon>
        <taxon>Haloferacaceae</taxon>
        <taxon>Halobellus</taxon>
    </lineage>
</organism>
<comment type="caution">
    <text evidence="4">The sequence shown here is derived from an EMBL/GenBank/DDBJ whole genome shotgun (WGS) entry which is preliminary data.</text>
</comment>
<dbReference type="Proteomes" id="UP001597085">
    <property type="component" value="Unassembled WGS sequence"/>
</dbReference>
<reference evidence="4 5" key="1">
    <citation type="journal article" date="2019" name="Int. J. Syst. Evol. Microbiol.">
        <title>The Global Catalogue of Microorganisms (GCM) 10K type strain sequencing project: providing services to taxonomists for standard genome sequencing and annotation.</title>
        <authorList>
            <consortium name="The Broad Institute Genomics Platform"/>
            <consortium name="The Broad Institute Genome Sequencing Center for Infectious Disease"/>
            <person name="Wu L."/>
            <person name="Ma J."/>
        </authorList>
    </citation>
    <scope>NUCLEOTIDE SEQUENCE [LARGE SCALE GENOMIC DNA]</scope>
    <source>
        <strain evidence="4 5">CGMCC 1.12121</strain>
    </source>
</reference>
<dbReference type="PANTHER" id="PTHR44591:SF3">
    <property type="entry name" value="RESPONSE REGULATORY DOMAIN-CONTAINING PROTEIN"/>
    <property type="match status" value="1"/>
</dbReference>
<sequence>MTSTDDPLSILHVDDDPDLGGLVKTFLERDSNDIDCTVTTETSPVDALDRIRSEDSAFDCVISDYNMPEMNGIEFLEAVRETHPELPLLLFSGEETNDVAAEIIRAGLTDYLRKGRGTGQYTMLIRRVEHAVEGGGQFDPEAETELDGVGVVGSDERFEAADDTYASFYGYDSEDVEGKHWTELHPEEEVEHIRTHVLPIVRRGGEWSGRSRGLRSDGSTFTESKMVTALDDGRLLIAVSELDDSKLGSERSK</sequence>
<dbReference type="CDD" id="cd00130">
    <property type="entry name" value="PAS"/>
    <property type="match status" value="1"/>
</dbReference>
<dbReference type="AlphaFoldDB" id="A0ABD6CNX9"/>
<evidence type="ECO:0000259" key="3">
    <source>
        <dbReference type="PROSITE" id="PS50110"/>
    </source>
</evidence>
<dbReference type="InterPro" id="IPR011006">
    <property type="entry name" value="CheY-like_superfamily"/>
</dbReference>
<evidence type="ECO:0000313" key="5">
    <source>
        <dbReference type="Proteomes" id="UP001597085"/>
    </source>
</evidence>
<keyword evidence="1 2" id="KW-0597">Phosphoprotein</keyword>
<dbReference type="PROSITE" id="PS50110">
    <property type="entry name" value="RESPONSE_REGULATORY"/>
    <property type="match status" value="1"/>
</dbReference>
<evidence type="ECO:0000313" key="4">
    <source>
        <dbReference type="EMBL" id="MFD1598946.1"/>
    </source>
</evidence>
<feature type="modified residue" description="4-aspartylphosphate" evidence="2">
    <location>
        <position position="64"/>
    </location>
</feature>
<keyword evidence="5" id="KW-1185">Reference proteome</keyword>
<dbReference type="InterPro" id="IPR001789">
    <property type="entry name" value="Sig_transdc_resp-reg_receiver"/>
</dbReference>
<dbReference type="Gene3D" id="3.30.450.20">
    <property type="entry name" value="PAS domain"/>
    <property type="match status" value="1"/>
</dbReference>
<dbReference type="SUPFAM" id="SSF55785">
    <property type="entry name" value="PYP-like sensor domain (PAS domain)"/>
    <property type="match status" value="1"/>
</dbReference>
<dbReference type="Pfam" id="PF00072">
    <property type="entry name" value="Response_reg"/>
    <property type="match status" value="1"/>
</dbReference>
<dbReference type="SMART" id="SM00448">
    <property type="entry name" value="REC"/>
    <property type="match status" value="1"/>
</dbReference>
<dbReference type="Gene3D" id="3.40.50.2300">
    <property type="match status" value="1"/>
</dbReference>
<gene>
    <name evidence="4" type="ORF">ACFSBX_08240</name>
</gene>
<accession>A0ABD6CNX9</accession>
<dbReference type="NCBIfam" id="TIGR00229">
    <property type="entry name" value="sensory_box"/>
    <property type="match status" value="1"/>
</dbReference>
<name>A0ABD6CNX9_9EURY</name>
<dbReference type="PANTHER" id="PTHR44591">
    <property type="entry name" value="STRESS RESPONSE REGULATOR PROTEIN 1"/>
    <property type="match status" value="1"/>
</dbReference>
<protein>
    <submittedName>
        <fullName evidence="4">Response regulator</fullName>
    </submittedName>
</protein>
<dbReference type="SUPFAM" id="SSF52172">
    <property type="entry name" value="CheY-like"/>
    <property type="match status" value="1"/>
</dbReference>
<dbReference type="EMBL" id="JBHUDK010000006">
    <property type="protein sequence ID" value="MFD1598946.1"/>
    <property type="molecule type" value="Genomic_DNA"/>
</dbReference>
<dbReference type="InterPro" id="IPR013656">
    <property type="entry name" value="PAS_4"/>
</dbReference>
<dbReference type="InterPro" id="IPR000014">
    <property type="entry name" value="PAS"/>
</dbReference>
<evidence type="ECO:0000256" key="2">
    <source>
        <dbReference type="PROSITE-ProRule" id="PRU00169"/>
    </source>
</evidence>
<dbReference type="RefSeq" id="WP_256420476.1">
    <property type="nucleotide sequence ID" value="NZ_JANHDI010000002.1"/>
</dbReference>
<feature type="domain" description="Response regulatory" evidence="3">
    <location>
        <begin position="9"/>
        <end position="129"/>
    </location>
</feature>
<dbReference type="InterPro" id="IPR035965">
    <property type="entry name" value="PAS-like_dom_sf"/>
</dbReference>
<evidence type="ECO:0000256" key="1">
    <source>
        <dbReference type="ARBA" id="ARBA00022553"/>
    </source>
</evidence>
<dbReference type="CDD" id="cd00156">
    <property type="entry name" value="REC"/>
    <property type="match status" value="1"/>
</dbReference>